<keyword evidence="1" id="KW-0472">Membrane</keyword>
<keyword evidence="1" id="KW-1133">Transmembrane helix</keyword>
<evidence type="ECO:0000313" key="2">
    <source>
        <dbReference type="EMBL" id="MDH6284934.1"/>
    </source>
</evidence>
<feature type="transmembrane region" description="Helical" evidence="1">
    <location>
        <begin position="39"/>
        <end position="57"/>
    </location>
</feature>
<evidence type="ECO:0000313" key="3">
    <source>
        <dbReference type="Proteomes" id="UP001160334"/>
    </source>
</evidence>
<feature type="transmembrane region" description="Helical" evidence="1">
    <location>
        <begin position="7"/>
        <end position="23"/>
    </location>
</feature>
<name>A0ABT6MMS0_9NOCA</name>
<dbReference type="EMBL" id="JARXVC010000031">
    <property type="protein sequence ID" value="MDH6284934.1"/>
    <property type="molecule type" value="Genomic_DNA"/>
</dbReference>
<accession>A0ABT6MMS0</accession>
<keyword evidence="3" id="KW-1185">Reference proteome</keyword>
<dbReference type="Proteomes" id="UP001160334">
    <property type="component" value="Unassembled WGS sequence"/>
</dbReference>
<evidence type="ECO:0000256" key="1">
    <source>
        <dbReference type="SAM" id="Phobius"/>
    </source>
</evidence>
<sequence>MELFIGTAIYILVGMFVGKWYWQRRHGVYKKVLNGGSDVVFSSVFPISFVWPILLFLPKFRDPELCMCPDHVMARDQARQAAAAYEAALDRENGRG</sequence>
<keyword evidence="1" id="KW-0812">Transmembrane</keyword>
<reference evidence="2 3" key="1">
    <citation type="submission" date="2023-04" db="EMBL/GenBank/DDBJ databases">
        <title>Forest soil microbial communities from Buena Vista Peninsula, Colon Province, Panama.</title>
        <authorList>
            <person name="Bouskill N."/>
        </authorList>
    </citation>
    <scope>NUCLEOTIDE SEQUENCE [LARGE SCALE GENOMIC DNA]</scope>
    <source>
        <strain evidence="2 3">CFH S0262</strain>
    </source>
</reference>
<protein>
    <submittedName>
        <fullName evidence="2">Uncharacterized protein</fullName>
    </submittedName>
</protein>
<proteinExistence type="predicted"/>
<comment type="caution">
    <text evidence="2">The sequence shown here is derived from an EMBL/GenBank/DDBJ whole genome shotgun (WGS) entry which is preliminary data.</text>
</comment>
<organism evidence="2 3">
    <name type="scientific">Prescottella agglutinans</name>
    <dbReference type="NCBI Taxonomy" id="1644129"/>
    <lineage>
        <taxon>Bacteria</taxon>
        <taxon>Bacillati</taxon>
        <taxon>Actinomycetota</taxon>
        <taxon>Actinomycetes</taxon>
        <taxon>Mycobacteriales</taxon>
        <taxon>Nocardiaceae</taxon>
        <taxon>Prescottella</taxon>
    </lineage>
</organism>
<dbReference type="RefSeq" id="WP_280764102.1">
    <property type="nucleotide sequence ID" value="NZ_JARXVC010000031.1"/>
</dbReference>
<gene>
    <name evidence="2" type="ORF">M2280_006198</name>
</gene>